<gene>
    <name evidence="1" type="ORF">S12H4_00849</name>
</gene>
<evidence type="ECO:0000313" key="1">
    <source>
        <dbReference type="EMBL" id="GAI60063.1"/>
    </source>
</evidence>
<name>X1PVZ3_9ZZZZ</name>
<comment type="caution">
    <text evidence="1">The sequence shown here is derived from an EMBL/GenBank/DDBJ whole genome shotgun (WGS) entry which is preliminary data.</text>
</comment>
<dbReference type="AlphaFoldDB" id="X1PVZ3"/>
<proteinExistence type="predicted"/>
<reference evidence="1" key="1">
    <citation type="journal article" date="2014" name="Front. Microbiol.">
        <title>High frequency of phylogenetically diverse reductive dehalogenase-homologous genes in deep subseafloor sedimentary metagenomes.</title>
        <authorList>
            <person name="Kawai M."/>
            <person name="Futagami T."/>
            <person name="Toyoda A."/>
            <person name="Takaki Y."/>
            <person name="Nishi S."/>
            <person name="Hori S."/>
            <person name="Arai W."/>
            <person name="Tsubouchi T."/>
            <person name="Morono Y."/>
            <person name="Uchiyama I."/>
            <person name="Ito T."/>
            <person name="Fujiyama A."/>
            <person name="Inagaki F."/>
            <person name="Takami H."/>
        </authorList>
    </citation>
    <scope>NUCLEOTIDE SEQUENCE</scope>
    <source>
        <strain evidence="1">Expedition CK06-06</strain>
    </source>
</reference>
<dbReference type="EMBL" id="BARW01000135">
    <property type="protein sequence ID" value="GAI60063.1"/>
    <property type="molecule type" value="Genomic_DNA"/>
</dbReference>
<organism evidence="1">
    <name type="scientific">marine sediment metagenome</name>
    <dbReference type="NCBI Taxonomy" id="412755"/>
    <lineage>
        <taxon>unclassified sequences</taxon>
        <taxon>metagenomes</taxon>
        <taxon>ecological metagenomes</taxon>
    </lineage>
</organism>
<sequence length="113" mass="13111">MEKQVEIEIMGYKAKIGGVRGHLKDGIWRKEDCLDVWFEFDEPVGSTLGFGIDLPVKNYGQQEFLEACRQEGERKLKEILVRDATRREQRRLEEARQSDLDSLAAGIERMIQL</sequence>
<protein>
    <submittedName>
        <fullName evidence="1">Uncharacterized protein</fullName>
    </submittedName>
</protein>
<accession>X1PVZ3</accession>